<keyword evidence="3" id="KW-1185">Reference proteome</keyword>
<dbReference type="RefSeq" id="XP_004348520.1">
    <property type="nucleotide sequence ID" value="XM_004348470.1"/>
</dbReference>
<reference evidence="2 3" key="1">
    <citation type="journal article" date="2013" name="Genome Biol.">
        <title>Genome of Acanthamoeba castellanii highlights extensive lateral gene transfer and early evolution of tyrosine kinase signaling.</title>
        <authorList>
            <person name="Clarke M."/>
            <person name="Lohan A.J."/>
            <person name="Liu B."/>
            <person name="Lagkouvardos I."/>
            <person name="Roy S."/>
            <person name="Zafar N."/>
            <person name="Bertelli C."/>
            <person name="Schilde C."/>
            <person name="Kianianmomeni A."/>
            <person name="Burglin T.R."/>
            <person name="Frech C."/>
            <person name="Turcotte B."/>
            <person name="Kopec K.O."/>
            <person name="Synnott J.M."/>
            <person name="Choo C."/>
            <person name="Paponov I."/>
            <person name="Finkler A."/>
            <person name="Soon Heng Tan C."/>
            <person name="Hutchins A.P."/>
            <person name="Weinmeier T."/>
            <person name="Rattei T."/>
            <person name="Chu J.S."/>
            <person name="Gimenez G."/>
            <person name="Irimia M."/>
            <person name="Rigden D.J."/>
            <person name="Fitzpatrick D.A."/>
            <person name="Lorenzo-Morales J."/>
            <person name="Bateman A."/>
            <person name="Chiu C.H."/>
            <person name="Tang P."/>
            <person name="Hegemann P."/>
            <person name="Fromm H."/>
            <person name="Raoult D."/>
            <person name="Greub G."/>
            <person name="Miranda-Saavedra D."/>
            <person name="Chen N."/>
            <person name="Nash P."/>
            <person name="Ginger M.L."/>
            <person name="Horn M."/>
            <person name="Schaap P."/>
            <person name="Caler L."/>
            <person name="Loftus B."/>
        </authorList>
    </citation>
    <scope>NUCLEOTIDE SEQUENCE [LARGE SCALE GENOMIC DNA]</scope>
    <source>
        <strain evidence="2 3">Neff</strain>
    </source>
</reference>
<name>L8HA08_ACACF</name>
<dbReference type="EMBL" id="KB007890">
    <property type="protein sequence ID" value="ELR22062.1"/>
    <property type="molecule type" value="Genomic_DNA"/>
</dbReference>
<dbReference type="OrthoDB" id="8029976at2759"/>
<proteinExistence type="predicted"/>
<dbReference type="Proteomes" id="UP000011083">
    <property type="component" value="Unassembled WGS sequence"/>
</dbReference>
<dbReference type="InterPro" id="IPR054722">
    <property type="entry name" value="PolX-like_BBD"/>
</dbReference>
<feature type="domain" description="Retrovirus-related Pol polyprotein from transposon TNT 1-94-like beta-barrel" evidence="1">
    <location>
        <begin position="51"/>
        <end position="133"/>
    </location>
</feature>
<sequence>MTKCNKCSMEHRQDCCPKSERSSECALVTAKALEKEKKKYFALTVTTNKSWIANSGASSNFTYEHSVLHNYIPLPGDEYVYLGDNTRCRIRGRGLLHASTVVNSELIFLTIHNMFYVPNLAKNLLSIPTLVSEDREAIIDSSSCLLHNQQTSQPIFQATPHNRLLFMELDIKHIPTEVPQHVFTISAPAPTLQLLHCRFGHVGQKRLLGIAKALHVDSS</sequence>
<gene>
    <name evidence="2" type="ORF">ACA1_158160</name>
</gene>
<organism evidence="2 3">
    <name type="scientific">Acanthamoeba castellanii (strain ATCC 30010 / Neff)</name>
    <dbReference type="NCBI Taxonomy" id="1257118"/>
    <lineage>
        <taxon>Eukaryota</taxon>
        <taxon>Amoebozoa</taxon>
        <taxon>Discosea</taxon>
        <taxon>Longamoebia</taxon>
        <taxon>Centramoebida</taxon>
        <taxon>Acanthamoebidae</taxon>
        <taxon>Acanthamoeba</taxon>
    </lineage>
</organism>
<protein>
    <recommendedName>
        <fullName evidence="1">Retrovirus-related Pol polyprotein from transposon TNT 1-94-like beta-barrel domain-containing protein</fullName>
    </recommendedName>
</protein>
<dbReference type="Pfam" id="PF22936">
    <property type="entry name" value="Pol_BBD"/>
    <property type="match status" value="1"/>
</dbReference>
<dbReference type="KEGG" id="acan:ACA1_158160"/>
<dbReference type="VEuPathDB" id="AmoebaDB:ACA1_158160"/>
<evidence type="ECO:0000259" key="1">
    <source>
        <dbReference type="Pfam" id="PF22936"/>
    </source>
</evidence>
<dbReference type="AlphaFoldDB" id="L8HA08"/>
<dbReference type="GeneID" id="14922984"/>
<evidence type="ECO:0000313" key="3">
    <source>
        <dbReference type="Proteomes" id="UP000011083"/>
    </source>
</evidence>
<accession>L8HA08</accession>
<evidence type="ECO:0000313" key="2">
    <source>
        <dbReference type="EMBL" id="ELR22062.1"/>
    </source>
</evidence>